<feature type="signal peptide" evidence="1">
    <location>
        <begin position="1"/>
        <end position="19"/>
    </location>
</feature>
<dbReference type="Proteomes" id="UP001182556">
    <property type="component" value="Unassembled WGS sequence"/>
</dbReference>
<sequence length="272" mass="28997">MLFLPLLPLLFSLHHGVRAGGVGSQNWGISSAARQSVGGQEKSACGGAGSFFTDYNGKALCCSDSTRTPPSGGIDCPIGWSKHRSASACIPPQEVCEADCGEGYGWNSQAKKCVPNTSSKCSPGQWFHDRSGQCCDKGWEKNPPEGPCDEGKTCPPGWFWHKCKPKTPRAPKPGCGDWDDKNQCCGGPKPPKPSPGHGGGHGCDWCDHNGGGGYGNGGRGGYGGKRDFLGRRQVQGSPAEFVLTDLDRMYCPNGLHAWYVGRLRTLPAQIWD</sequence>
<comment type="caution">
    <text evidence="2">The sequence shown here is derived from an EMBL/GenBank/DDBJ whole genome shotgun (WGS) entry which is preliminary data.</text>
</comment>
<keyword evidence="3" id="KW-1185">Reference proteome</keyword>
<evidence type="ECO:0000313" key="3">
    <source>
        <dbReference type="Proteomes" id="UP001182556"/>
    </source>
</evidence>
<protein>
    <submittedName>
        <fullName evidence="2">Uncharacterized protein</fullName>
    </submittedName>
</protein>
<dbReference type="AlphaFoldDB" id="A0AAD9FVA4"/>
<evidence type="ECO:0000256" key="1">
    <source>
        <dbReference type="SAM" id="SignalP"/>
    </source>
</evidence>
<reference evidence="2" key="1">
    <citation type="submission" date="2023-02" db="EMBL/GenBank/DDBJ databases">
        <title>Identification and recombinant expression of a fungal hydrolase from Papiliotrema laurentii that hydrolyzes apple cutin and clears colloidal polyester polyurethane.</title>
        <authorList>
            <consortium name="DOE Joint Genome Institute"/>
            <person name="Roman V.A."/>
            <person name="Bojanowski C."/>
            <person name="Crable B.R."/>
            <person name="Wagner D.N."/>
            <person name="Hung C.S."/>
            <person name="Nadeau L.J."/>
            <person name="Schratz L."/>
            <person name="Haridas S."/>
            <person name="Pangilinan J."/>
            <person name="Lipzen A."/>
            <person name="Na H."/>
            <person name="Yan M."/>
            <person name="Ng V."/>
            <person name="Grigoriev I.V."/>
            <person name="Spatafora J.W."/>
            <person name="Barlow D."/>
            <person name="Biffinger J."/>
            <person name="Kelley-Loughnane N."/>
            <person name="Varaljay V.A."/>
            <person name="Crookes-Goodson W.J."/>
        </authorList>
    </citation>
    <scope>NUCLEOTIDE SEQUENCE</scope>
    <source>
        <strain evidence="2">5307AH</strain>
    </source>
</reference>
<dbReference type="EMBL" id="JAODAN010000001">
    <property type="protein sequence ID" value="KAK1926911.1"/>
    <property type="molecule type" value="Genomic_DNA"/>
</dbReference>
<gene>
    <name evidence="2" type="ORF">DB88DRAFT_469664</name>
</gene>
<organism evidence="2 3">
    <name type="scientific">Papiliotrema laurentii</name>
    <name type="common">Cryptococcus laurentii</name>
    <dbReference type="NCBI Taxonomy" id="5418"/>
    <lineage>
        <taxon>Eukaryota</taxon>
        <taxon>Fungi</taxon>
        <taxon>Dikarya</taxon>
        <taxon>Basidiomycota</taxon>
        <taxon>Agaricomycotina</taxon>
        <taxon>Tremellomycetes</taxon>
        <taxon>Tremellales</taxon>
        <taxon>Rhynchogastremaceae</taxon>
        <taxon>Papiliotrema</taxon>
    </lineage>
</organism>
<name>A0AAD9FVA4_PAPLA</name>
<accession>A0AAD9FVA4</accession>
<proteinExistence type="predicted"/>
<keyword evidence="1" id="KW-0732">Signal</keyword>
<feature type="chain" id="PRO_5042087008" evidence="1">
    <location>
        <begin position="20"/>
        <end position="272"/>
    </location>
</feature>
<evidence type="ECO:0000313" key="2">
    <source>
        <dbReference type="EMBL" id="KAK1926911.1"/>
    </source>
</evidence>